<dbReference type="AlphaFoldDB" id="A0AAV5CRQ8"/>
<gene>
    <name evidence="1" type="primary">ga18153</name>
    <name evidence="1" type="ORF">PR202_ga18153</name>
</gene>
<evidence type="ECO:0000313" key="2">
    <source>
        <dbReference type="Proteomes" id="UP001054889"/>
    </source>
</evidence>
<dbReference type="Proteomes" id="UP001054889">
    <property type="component" value="Unassembled WGS sequence"/>
</dbReference>
<comment type="caution">
    <text evidence="1">The sequence shown here is derived from an EMBL/GenBank/DDBJ whole genome shotgun (WGS) entry which is preliminary data.</text>
</comment>
<name>A0AAV5CRQ8_ELECO</name>
<protein>
    <submittedName>
        <fullName evidence="1">Uncharacterized protein</fullName>
    </submittedName>
</protein>
<sequence length="121" mass="12764">MVRRDMAWTPPLENTLQIETTYAGSGVSSNWKPELQSVWMVSALASVGGLAQVVAGVSSTLCRRLMVLGRSTPDTSTNFGCCLVTAGVGRHNRDLKVTVTVLSTQTTAHDFHVGAPAASAC</sequence>
<proteinExistence type="predicted"/>
<evidence type="ECO:0000313" key="1">
    <source>
        <dbReference type="EMBL" id="GJN00926.1"/>
    </source>
</evidence>
<organism evidence="1 2">
    <name type="scientific">Eleusine coracana subsp. coracana</name>
    <dbReference type="NCBI Taxonomy" id="191504"/>
    <lineage>
        <taxon>Eukaryota</taxon>
        <taxon>Viridiplantae</taxon>
        <taxon>Streptophyta</taxon>
        <taxon>Embryophyta</taxon>
        <taxon>Tracheophyta</taxon>
        <taxon>Spermatophyta</taxon>
        <taxon>Magnoliopsida</taxon>
        <taxon>Liliopsida</taxon>
        <taxon>Poales</taxon>
        <taxon>Poaceae</taxon>
        <taxon>PACMAD clade</taxon>
        <taxon>Chloridoideae</taxon>
        <taxon>Cynodonteae</taxon>
        <taxon>Eleusininae</taxon>
        <taxon>Eleusine</taxon>
    </lineage>
</organism>
<reference evidence="1" key="1">
    <citation type="journal article" date="2018" name="DNA Res.">
        <title>Multiple hybrid de novo genome assembly of finger millet, an orphan allotetraploid crop.</title>
        <authorList>
            <person name="Hatakeyama M."/>
            <person name="Aluri S."/>
            <person name="Balachadran M.T."/>
            <person name="Sivarajan S.R."/>
            <person name="Patrignani A."/>
            <person name="Gruter S."/>
            <person name="Poveda L."/>
            <person name="Shimizu-Inatsugi R."/>
            <person name="Baeten J."/>
            <person name="Francoijs K.J."/>
            <person name="Nataraja K.N."/>
            <person name="Reddy Y.A.N."/>
            <person name="Phadnis S."/>
            <person name="Ravikumar R.L."/>
            <person name="Schlapbach R."/>
            <person name="Sreeman S.M."/>
            <person name="Shimizu K.K."/>
        </authorList>
    </citation>
    <scope>NUCLEOTIDE SEQUENCE</scope>
</reference>
<dbReference type="EMBL" id="BQKI01000008">
    <property type="protein sequence ID" value="GJN00926.1"/>
    <property type="molecule type" value="Genomic_DNA"/>
</dbReference>
<keyword evidence="2" id="KW-1185">Reference proteome</keyword>
<accession>A0AAV5CRQ8</accession>
<reference evidence="1" key="2">
    <citation type="submission" date="2021-12" db="EMBL/GenBank/DDBJ databases">
        <title>Resequencing data analysis of finger millet.</title>
        <authorList>
            <person name="Hatakeyama M."/>
            <person name="Aluri S."/>
            <person name="Balachadran M.T."/>
            <person name="Sivarajan S.R."/>
            <person name="Poveda L."/>
            <person name="Shimizu-Inatsugi R."/>
            <person name="Schlapbach R."/>
            <person name="Sreeman S.M."/>
            <person name="Shimizu K.K."/>
        </authorList>
    </citation>
    <scope>NUCLEOTIDE SEQUENCE</scope>
</reference>